<dbReference type="SMART" id="SM00091">
    <property type="entry name" value="PAS"/>
    <property type="match status" value="4"/>
</dbReference>
<dbReference type="Pfam" id="PF13185">
    <property type="entry name" value="GAF_2"/>
    <property type="match status" value="1"/>
</dbReference>
<reference evidence="12 13" key="1">
    <citation type="submission" date="2024-09" db="EMBL/GenBank/DDBJ databases">
        <authorList>
            <person name="Sun Q."/>
            <person name="Mori K."/>
        </authorList>
    </citation>
    <scope>NUCLEOTIDE SEQUENCE [LARGE SCALE GENOMIC DNA]</scope>
    <source>
        <strain evidence="12 13">JCM 11201</strain>
    </source>
</reference>
<dbReference type="InterPro" id="IPR000700">
    <property type="entry name" value="PAS-assoc_C"/>
</dbReference>
<keyword evidence="3" id="KW-0597">Phosphoprotein</keyword>
<dbReference type="SUPFAM" id="SSF55785">
    <property type="entry name" value="PYP-like sensor domain (PAS domain)"/>
    <property type="match status" value="4"/>
</dbReference>
<dbReference type="InterPro" id="IPR029016">
    <property type="entry name" value="GAF-like_dom_sf"/>
</dbReference>
<dbReference type="SUPFAM" id="SSF55781">
    <property type="entry name" value="GAF domain-like"/>
    <property type="match status" value="1"/>
</dbReference>
<organism evidence="12 13">
    <name type="scientific">Ectobacillus funiculus</name>
    <dbReference type="NCBI Taxonomy" id="137993"/>
    <lineage>
        <taxon>Bacteria</taxon>
        <taxon>Bacillati</taxon>
        <taxon>Bacillota</taxon>
        <taxon>Bacilli</taxon>
        <taxon>Bacillales</taxon>
        <taxon>Bacillaceae</taxon>
        <taxon>Ectobacillus</taxon>
    </lineage>
</organism>
<feature type="domain" description="PAS" evidence="10">
    <location>
        <begin position="553"/>
        <end position="597"/>
    </location>
</feature>
<accession>A0ABV5WBA3</accession>
<keyword evidence="13" id="KW-1185">Reference proteome</keyword>
<keyword evidence="6" id="KW-0418">Kinase</keyword>
<dbReference type="InterPro" id="IPR036097">
    <property type="entry name" value="HisK_dim/P_sf"/>
</dbReference>
<dbReference type="CDD" id="cd00075">
    <property type="entry name" value="HATPase"/>
    <property type="match status" value="1"/>
</dbReference>
<evidence type="ECO:0000256" key="5">
    <source>
        <dbReference type="ARBA" id="ARBA00022741"/>
    </source>
</evidence>
<dbReference type="SMART" id="SM00086">
    <property type="entry name" value="PAC"/>
    <property type="match status" value="3"/>
</dbReference>
<dbReference type="PROSITE" id="PS50113">
    <property type="entry name" value="PAC"/>
    <property type="match status" value="2"/>
</dbReference>
<dbReference type="SMART" id="SM00388">
    <property type="entry name" value="HisKA"/>
    <property type="match status" value="1"/>
</dbReference>
<evidence type="ECO:0000259" key="11">
    <source>
        <dbReference type="PROSITE" id="PS50113"/>
    </source>
</evidence>
<dbReference type="PANTHER" id="PTHR43304:SF1">
    <property type="entry name" value="PAC DOMAIN-CONTAINING PROTEIN"/>
    <property type="match status" value="1"/>
</dbReference>
<sequence length="892" mass="100929">MERTRAVSESFQKLYKQIPIPLVVLDTKGRIVCQNPLMDDWLDVREDSTGPGSIYELIHPEEREMCKRILDEGLESISSPVSIETKWIGKGRVRFVRLYASFIEEQGEAFMVMQLQDMTEQKQVQSLLYMKKMMLESIVKRESLCHILRILSTEIEQQLSRVTYCSILLLDESGTKIKTSIAPNLPSSFSESLLNIEIGPNVGSCGTAMYRKENVIVSDIAASPLWNDYGSRALELGLHACWSVPILIDEEVVGSFALYHREPSCPTELELETVEMCADLVGLAVERSRIEEQIVAEQERRFQALIDALPDLVVFKDQDGRWLNLNQATIQQFPVLGNIPYKGKSNEELTQIFPTQKELLEYCQMNDYRAWTTGESARIEWSLTNQAEEERTFDFMQVPLYGCSGIKDGILVIGRDITEKKKEALHLEESEQKYKSLFEHNPNGIYSMDARGRITSLNASMQEMLGLKQEDELQSLVPFIAPDYVEQMQEHVLKALKGKAQTYETVAIHKEGHPVFLKVTNIPIIVQDEIVGVYGIAKDITGQKGKEEELRQTKELLESLFHHSADPILLLSLDSVVQDINEAAKNVFGWEIHEARGLFCPMVPEDRKEELQRVRESIQSGKEVVGLETIRRKKDGSFIDVSITFSPLKDGKGNIIGMAAIARDISERKKTEELLSRSEKLSAIGQLAASIAHEIRNPLTSIKGFIQFFRGNIQEQFVDLMLSELERIELIVTEFLLLAKPHATHFIEKNINSIIRHTLPIIEAQAIMNKVNIVASLMNPMPLIHCDENKIKQVLINVFQNAIEAMPNGGTIHVSTELQENKVLIQVTDDGYGISNERIKKLGEPFYSNKEKGTGLGLMVCFKIMEEHGGRMEFESKEGHGTTVRIFFPVGA</sequence>
<dbReference type="CDD" id="cd00130">
    <property type="entry name" value="PAS"/>
    <property type="match status" value="3"/>
</dbReference>
<dbReference type="InterPro" id="IPR036890">
    <property type="entry name" value="HATPase_C_sf"/>
</dbReference>
<dbReference type="Proteomes" id="UP001589609">
    <property type="component" value="Unassembled WGS sequence"/>
</dbReference>
<evidence type="ECO:0000259" key="9">
    <source>
        <dbReference type="PROSITE" id="PS50109"/>
    </source>
</evidence>
<evidence type="ECO:0000313" key="12">
    <source>
        <dbReference type="EMBL" id="MFB9757869.1"/>
    </source>
</evidence>
<dbReference type="CDD" id="cd00082">
    <property type="entry name" value="HisKA"/>
    <property type="match status" value="1"/>
</dbReference>
<gene>
    <name evidence="12" type="ORF">ACFFMS_04830</name>
</gene>
<dbReference type="SUPFAM" id="SSF47384">
    <property type="entry name" value="Homodimeric domain of signal transducing histidine kinase"/>
    <property type="match status" value="1"/>
</dbReference>
<dbReference type="PANTHER" id="PTHR43304">
    <property type="entry name" value="PHYTOCHROME-LIKE PROTEIN CPH1"/>
    <property type="match status" value="1"/>
</dbReference>
<dbReference type="SMART" id="SM00065">
    <property type="entry name" value="GAF"/>
    <property type="match status" value="1"/>
</dbReference>
<dbReference type="InterPro" id="IPR013656">
    <property type="entry name" value="PAS_4"/>
</dbReference>
<keyword evidence="5" id="KW-0547">Nucleotide-binding</keyword>
<dbReference type="Gene3D" id="1.10.287.130">
    <property type="match status" value="1"/>
</dbReference>
<dbReference type="Gene3D" id="3.30.450.40">
    <property type="match status" value="1"/>
</dbReference>
<evidence type="ECO:0000313" key="13">
    <source>
        <dbReference type="Proteomes" id="UP001589609"/>
    </source>
</evidence>
<dbReference type="PROSITE" id="PS50112">
    <property type="entry name" value="PAS"/>
    <property type="match status" value="3"/>
</dbReference>
<dbReference type="Gene3D" id="3.30.565.10">
    <property type="entry name" value="Histidine kinase-like ATPase, C-terminal domain"/>
    <property type="match status" value="1"/>
</dbReference>
<comment type="caution">
    <text evidence="12">The sequence shown here is derived from an EMBL/GenBank/DDBJ whole genome shotgun (WGS) entry which is preliminary data.</text>
</comment>
<dbReference type="InterPro" id="IPR003018">
    <property type="entry name" value="GAF"/>
</dbReference>
<keyword evidence="8" id="KW-0902">Two-component regulatory system</keyword>
<feature type="domain" description="PAS" evidence="10">
    <location>
        <begin position="430"/>
        <end position="499"/>
    </location>
</feature>
<feature type="domain" description="Histidine kinase" evidence="9">
    <location>
        <begin position="690"/>
        <end position="892"/>
    </location>
</feature>
<evidence type="ECO:0000256" key="1">
    <source>
        <dbReference type="ARBA" id="ARBA00000085"/>
    </source>
</evidence>
<dbReference type="InterPro" id="IPR005467">
    <property type="entry name" value="His_kinase_dom"/>
</dbReference>
<dbReference type="RefSeq" id="WP_379948125.1">
    <property type="nucleotide sequence ID" value="NZ_JBHMAF010000017.1"/>
</dbReference>
<dbReference type="InterPro" id="IPR003661">
    <property type="entry name" value="HisK_dim/P_dom"/>
</dbReference>
<dbReference type="Pfam" id="PF13426">
    <property type="entry name" value="PAS_9"/>
    <property type="match status" value="1"/>
</dbReference>
<dbReference type="PROSITE" id="PS50109">
    <property type="entry name" value="HIS_KIN"/>
    <property type="match status" value="1"/>
</dbReference>
<proteinExistence type="predicted"/>
<dbReference type="InterPro" id="IPR004358">
    <property type="entry name" value="Sig_transdc_His_kin-like_C"/>
</dbReference>
<dbReference type="EMBL" id="JBHMAF010000017">
    <property type="protein sequence ID" value="MFB9757869.1"/>
    <property type="molecule type" value="Genomic_DNA"/>
</dbReference>
<evidence type="ECO:0000256" key="2">
    <source>
        <dbReference type="ARBA" id="ARBA00012438"/>
    </source>
</evidence>
<evidence type="ECO:0000259" key="10">
    <source>
        <dbReference type="PROSITE" id="PS50112"/>
    </source>
</evidence>
<comment type="catalytic activity">
    <reaction evidence="1">
        <text>ATP + protein L-histidine = ADP + protein N-phospho-L-histidine.</text>
        <dbReference type="EC" id="2.7.13.3"/>
    </reaction>
</comment>
<dbReference type="EC" id="2.7.13.3" evidence="2"/>
<evidence type="ECO:0000256" key="4">
    <source>
        <dbReference type="ARBA" id="ARBA00022679"/>
    </source>
</evidence>
<keyword evidence="4" id="KW-0808">Transferase</keyword>
<dbReference type="InterPro" id="IPR001610">
    <property type="entry name" value="PAC"/>
</dbReference>
<dbReference type="Pfam" id="PF02518">
    <property type="entry name" value="HATPase_c"/>
    <property type="match status" value="1"/>
</dbReference>
<feature type="domain" description="PAS" evidence="10">
    <location>
        <begin position="7"/>
        <end position="77"/>
    </location>
</feature>
<dbReference type="NCBIfam" id="TIGR00229">
    <property type="entry name" value="sensory_box"/>
    <property type="match status" value="3"/>
</dbReference>
<evidence type="ECO:0000256" key="7">
    <source>
        <dbReference type="ARBA" id="ARBA00022840"/>
    </source>
</evidence>
<dbReference type="InterPro" id="IPR003594">
    <property type="entry name" value="HATPase_dom"/>
</dbReference>
<dbReference type="InterPro" id="IPR000014">
    <property type="entry name" value="PAS"/>
</dbReference>
<evidence type="ECO:0000256" key="6">
    <source>
        <dbReference type="ARBA" id="ARBA00022777"/>
    </source>
</evidence>
<evidence type="ECO:0000256" key="3">
    <source>
        <dbReference type="ARBA" id="ARBA00022553"/>
    </source>
</evidence>
<dbReference type="PRINTS" id="PR00344">
    <property type="entry name" value="BCTRLSENSOR"/>
</dbReference>
<protein>
    <recommendedName>
        <fullName evidence="2">histidine kinase</fullName>
        <ecNumber evidence="2">2.7.13.3</ecNumber>
    </recommendedName>
</protein>
<dbReference type="Gene3D" id="3.30.450.20">
    <property type="entry name" value="PAS domain"/>
    <property type="match status" value="4"/>
</dbReference>
<dbReference type="InterPro" id="IPR052162">
    <property type="entry name" value="Sensor_kinase/Photoreceptor"/>
</dbReference>
<name>A0ABV5WBA3_9BACI</name>
<keyword evidence="7" id="KW-0067">ATP-binding</keyword>
<dbReference type="SMART" id="SM00387">
    <property type="entry name" value="HATPase_c"/>
    <property type="match status" value="1"/>
</dbReference>
<feature type="domain" description="PAC" evidence="11">
    <location>
        <begin position="623"/>
        <end position="677"/>
    </location>
</feature>
<feature type="domain" description="PAC" evidence="11">
    <location>
        <begin position="501"/>
        <end position="552"/>
    </location>
</feature>
<dbReference type="Pfam" id="PF00512">
    <property type="entry name" value="HisKA"/>
    <property type="match status" value="1"/>
</dbReference>
<dbReference type="InterPro" id="IPR035965">
    <property type="entry name" value="PAS-like_dom_sf"/>
</dbReference>
<evidence type="ECO:0000256" key="8">
    <source>
        <dbReference type="ARBA" id="ARBA00023012"/>
    </source>
</evidence>
<dbReference type="Pfam" id="PF08448">
    <property type="entry name" value="PAS_4"/>
    <property type="match status" value="2"/>
</dbReference>
<dbReference type="SUPFAM" id="SSF55874">
    <property type="entry name" value="ATPase domain of HSP90 chaperone/DNA topoisomerase II/histidine kinase"/>
    <property type="match status" value="1"/>
</dbReference>